<evidence type="ECO:0000256" key="3">
    <source>
        <dbReference type="ARBA" id="ARBA00023163"/>
    </source>
</evidence>
<feature type="compositionally biased region" description="Polar residues" evidence="4">
    <location>
        <begin position="235"/>
        <end position="251"/>
    </location>
</feature>
<dbReference type="Proteomes" id="UP001067235">
    <property type="component" value="Unassembled WGS sequence"/>
</dbReference>
<accession>A0ABT4MPV7</accession>
<reference evidence="6" key="1">
    <citation type="submission" date="2022-12" db="EMBL/GenBank/DDBJ databases">
        <authorList>
            <person name="Krivoruchko A.V."/>
            <person name="Elkin A."/>
        </authorList>
    </citation>
    <scope>NUCLEOTIDE SEQUENCE</scope>
    <source>
        <strain evidence="6">IEGM 1388</strain>
    </source>
</reference>
<dbReference type="EMBL" id="JAPWIE010000001">
    <property type="protein sequence ID" value="MCZ4548710.1"/>
    <property type="molecule type" value="Genomic_DNA"/>
</dbReference>
<dbReference type="Pfam" id="PF12833">
    <property type="entry name" value="HTH_18"/>
    <property type="match status" value="1"/>
</dbReference>
<keyword evidence="7" id="KW-1185">Reference proteome</keyword>
<proteinExistence type="predicted"/>
<evidence type="ECO:0000313" key="7">
    <source>
        <dbReference type="Proteomes" id="UP001067235"/>
    </source>
</evidence>
<keyword evidence="3" id="KW-0804">Transcription</keyword>
<dbReference type="PROSITE" id="PS01124">
    <property type="entry name" value="HTH_ARAC_FAMILY_2"/>
    <property type="match status" value="1"/>
</dbReference>
<comment type="caution">
    <text evidence="6">The sequence shown here is derived from an EMBL/GenBank/DDBJ whole genome shotgun (WGS) entry which is preliminary data.</text>
</comment>
<dbReference type="PANTHER" id="PTHR46796:SF15">
    <property type="entry name" value="BLL1074 PROTEIN"/>
    <property type="match status" value="1"/>
</dbReference>
<feature type="region of interest" description="Disordered" evidence="4">
    <location>
        <begin position="225"/>
        <end position="251"/>
    </location>
</feature>
<dbReference type="InterPro" id="IPR050204">
    <property type="entry name" value="AraC_XylS_family_regulators"/>
</dbReference>
<dbReference type="InterPro" id="IPR018060">
    <property type="entry name" value="HTH_AraC"/>
</dbReference>
<dbReference type="SMART" id="SM00342">
    <property type="entry name" value="HTH_ARAC"/>
    <property type="match status" value="1"/>
</dbReference>
<protein>
    <submittedName>
        <fullName evidence="6">Helix-turn-helix domain-containing protein</fullName>
    </submittedName>
</protein>
<sequence>MGYSEQRSTLVPATVWRRQGPVAPAEILPDGCMDLIWTGTGLLIAGPDTGPVTATGSGDMVALRFDPGVAPSVLGVPAEEMVNGRVDLADIAGSSQARRLSEEAAAGEPGDVLERFAAAELDRSPPPRWLHPATSLLSAGHQVASVADQISASPRQLQRWSRHHYGYGAKALQRILRVNAAMADLRTGRSAVDTAHHCGYADYAHMFRDFRSVTGRPPADFRPPMMGCSGGADQGFSSPEQPISGHQGSAA</sequence>
<dbReference type="Gene3D" id="1.10.10.60">
    <property type="entry name" value="Homeodomain-like"/>
    <property type="match status" value="1"/>
</dbReference>
<evidence type="ECO:0000256" key="4">
    <source>
        <dbReference type="SAM" id="MobiDB-lite"/>
    </source>
</evidence>
<dbReference type="InterPro" id="IPR009057">
    <property type="entry name" value="Homeodomain-like_sf"/>
</dbReference>
<evidence type="ECO:0000256" key="1">
    <source>
        <dbReference type="ARBA" id="ARBA00023015"/>
    </source>
</evidence>
<evidence type="ECO:0000259" key="5">
    <source>
        <dbReference type="PROSITE" id="PS01124"/>
    </source>
</evidence>
<dbReference type="SUPFAM" id="SSF46689">
    <property type="entry name" value="Homeodomain-like"/>
    <property type="match status" value="1"/>
</dbReference>
<name>A0ABT4MPV7_GORRU</name>
<keyword evidence="1" id="KW-0805">Transcription regulation</keyword>
<keyword evidence="2" id="KW-0238">DNA-binding</keyword>
<feature type="domain" description="HTH araC/xylS-type" evidence="5">
    <location>
        <begin position="143"/>
        <end position="224"/>
    </location>
</feature>
<evidence type="ECO:0000313" key="6">
    <source>
        <dbReference type="EMBL" id="MCZ4548710.1"/>
    </source>
</evidence>
<dbReference type="RefSeq" id="WP_301569204.1">
    <property type="nucleotide sequence ID" value="NZ_JAPWIE010000001.1"/>
</dbReference>
<gene>
    <name evidence="6" type="ORF">O4213_01860</name>
</gene>
<dbReference type="InterPro" id="IPR046532">
    <property type="entry name" value="DUF6597"/>
</dbReference>
<organism evidence="6 7">
    <name type="scientific">Gordonia rubripertincta</name>
    <name type="common">Rhodococcus corallinus</name>
    <dbReference type="NCBI Taxonomy" id="36822"/>
    <lineage>
        <taxon>Bacteria</taxon>
        <taxon>Bacillati</taxon>
        <taxon>Actinomycetota</taxon>
        <taxon>Actinomycetes</taxon>
        <taxon>Mycobacteriales</taxon>
        <taxon>Gordoniaceae</taxon>
        <taxon>Gordonia</taxon>
    </lineage>
</organism>
<dbReference type="PANTHER" id="PTHR46796">
    <property type="entry name" value="HTH-TYPE TRANSCRIPTIONAL ACTIVATOR RHAS-RELATED"/>
    <property type="match status" value="1"/>
</dbReference>
<evidence type="ECO:0000256" key="2">
    <source>
        <dbReference type="ARBA" id="ARBA00023125"/>
    </source>
</evidence>
<dbReference type="Pfam" id="PF20240">
    <property type="entry name" value="DUF6597"/>
    <property type="match status" value="1"/>
</dbReference>